<gene>
    <name evidence="2" type="ORF">PHYPSEUDO_010777</name>
</gene>
<feature type="compositionally biased region" description="Low complexity" evidence="1">
    <location>
        <begin position="21"/>
        <end position="36"/>
    </location>
</feature>
<dbReference type="EMBL" id="JAGDFM010000047">
    <property type="protein sequence ID" value="KAG7389219.1"/>
    <property type="molecule type" value="Genomic_DNA"/>
</dbReference>
<organism evidence="2 3">
    <name type="scientific">Phytophthora pseudosyringae</name>
    <dbReference type="NCBI Taxonomy" id="221518"/>
    <lineage>
        <taxon>Eukaryota</taxon>
        <taxon>Sar</taxon>
        <taxon>Stramenopiles</taxon>
        <taxon>Oomycota</taxon>
        <taxon>Peronosporomycetes</taxon>
        <taxon>Peronosporales</taxon>
        <taxon>Peronosporaceae</taxon>
        <taxon>Phytophthora</taxon>
    </lineage>
</organism>
<keyword evidence="3" id="KW-1185">Reference proteome</keyword>
<dbReference type="Proteomes" id="UP000694044">
    <property type="component" value="Unassembled WGS sequence"/>
</dbReference>
<feature type="region of interest" description="Disordered" evidence="1">
    <location>
        <begin position="98"/>
        <end position="125"/>
    </location>
</feature>
<name>A0A8T1WC35_9STRA</name>
<feature type="compositionally biased region" description="Basic and acidic residues" evidence="1">
    <location>
        <begin position="59"/>
        <end position="73"/>
    </location>
</feature>
<feature type="region of interest" description="Disordered" evidence="1">
    <location>
        <begin position="1"/>
        <end position="73"/>
    </location>
</feature>
<dbReference type="AlphaFoldDB" id="A0A8T1WC35"/>
<protein>
    <submittedName>
        <fullName evidence="2">Uncharacterized protein</fullName>
    </submittedName>
</protein>
<accession>A0A8T1WC35</accession>
<evidence type="ECO:0000256" key="1">
    <source>
        <dbReference type="SAM" id="MobiDB-lite"/>
    </source>
</evidence>
<reference evidence="2" key="1">
    <citation type="submission" date="2021-02" db="EMBL/GenBank/DDBJ databases">
        <authorList>
            <person name="Palmer J.M."/>
        </authorList>
    </citation>
    <scope>NUCLEOTIDE SEQUENCE</scope>
    <source>
        <strain evidence="2">SCRP734</strain>
    </source>
</reference>
<sequence length="418" mass="47964">MAPTSRGGVKAEGNSLDEQRVPNSQVTSPSSSPLVSDDSEAKQETEQLSPRSRRRRKNRDQMRLARQNERETMQRLRETMHRLEARYQEAVARGILKSPAAASSSGELTEASSARDATAHAAAEASPPKYVNLIEEGARLKDENFRFRRALHEKNKLQETLERVYDDFHQPLTQEEINMRRCVFEDQGGHDSWPPLTDEEVWAYIRTTHDRVAATMQAIARRAALRRLDPSIRPLPPFLGWQVRYHREDDEVLFSFEKPFYHVTALQAMQHTWNNELTMQSYRNRVDAATQAMTVFQLINNDTYVFQRRMRFQEQMVTTHYLRFRLKTNSGYAIGNCTVNRTPPQEEGQIWAANMSLWTDFNPAWSELDQECCVVCISGRMNVDATETAATQAAVDIIIGLLRWENLNIGPVFTLAAS</sequence>
<proteinExistence type="predicted"/>
<dbReference type="OrthoDB" id="167464at2759"/>
<comment type="caution">
    <text evidence="2">The sequence shown here is derived from an EMBL/GenBank/DDBJ whole genome shotgun (WGS) entry which is preliminary data.</text>
</comment>
<evidence type="ECO:0000313" key="3">
    <source>
        <dbReference type="Proteomes" id="UP000694044"/>
    </source>
</evidence>
<evidence type="ECO:0000313" key="2">
    <source>
        <dbReference type="EMBL" id="KAG7389219.1"/>
    </source>
</evidence>
<feature type="compositionally biased region" description="Low complexity" evidence="1">
    <location>
        <begin position="111"/>
        <end position="125"/>
    </location>
</feature>